<evidence type="ECO:0000313" key="1">
    <source>
        <dbReference type="EMBL" id="POO00259.1"/>
    </source>
</evidence>
<dbReference type="InParanoid" id="A0A2P5FR80"/>
<accession>A0A2P5FR80</accession>
<proteinExistence type="predicted"/>
<protein>
    <submittedName>
        <fullName evidence="1">Uncharacterized protein</fullName>
    </submittedName>
</protein>
<keyword evidence="2" id="KW-1185">Reference proteome</keyword>
<reference evidence="2" key="1">
    <citation type="submission" date="2016-06" db="EMBL/GenBank/DDBJ databases">
        <title>Parallel loss of symbiosis genes in relatives of nitrogen-fixing non-legume Parasponia.</title>
        <authorList>
            <person name="Van Velzen R."/>
            <person name="Holmer R."/>
            <person name="Bu F."/>
            <person name="Rutten L."/>
            <person name="Van Zeijl A."/>
            <person name="Liu W."/>
            <person name="Santuari L."/>
            <person name="Cao Q."/>
            <person name="Sharma T."/>
            <person name="Shen D."/>
            <person name="Roswanjaya Y."/>
            <person name="Wardhani T."/>
            <person name="Kalhor M.S."/>
            <person name="Jansen J."/>
            <person name="Van den Hoogen J."/>
            <person name="Gungor B."/>
            <person name="Hartog M."/>
            <person name="Hontelez J."/>
            <person name="Verver J."/>
            <person name="Yang W.-C."/>
            <person name="Schijlen E."/>
            <person name="Repin R."/>
            <person name="Schilthuizen M."/>
            <person name="Schranz E."/>
            <person name="Heidstra R."/>
            <person name="Miyata K."/>
            <person name="Fedorova E."/>
            <person name="Kohlen W."/>
            <person name="Bisseling T."/>
            <person name="Smit S."/>
            <person name="Geurts R."/>
        </authorList>
    </citation>
    <scope>NUCLEOTIDE SEQUENCE [LARGE SCALE GENOMIC DNA]</scope>
    <source>
        <strain evidence="2">cv. RG33-2</strain>
    </source>
</reference>
<organism evidence="1 2">
    <name type="scientific">Trema orientale</name>
    <name type="common">Charcoal tree</name>
    <name type="synonym">Celtis orientalis</name>
    <dbReference type="NCBI Taxonomy" id="63057"/>
    <lineage>
        <taxon>Eukaryota</taxon>
        <taxon>Viridiplantae</taxon>
        <taxon>Streptophyta</taxon>
        <taxon>Embryophyta</taxon>
        <taxon>Tracheophyta</taxon>
        <taxon>Spermatophyta</taxon>
        <taxon>Magnoliopsida</taxon>
        <taxon>eudicotyledons</taxon>
        <taxon>Gunneridae</taxon>
        <taxon>Pentapetalae</taxon>
        <taxon>rosids</taxon>
        <taxon>fabids</taxon>
        <taxon>Rosales</taxon>
        <taxon>Cannabaceae</taxon>
        <taxon>Trema</taxon>
    </lineage>
</organism>
<name>A0A2P5FR80_TREOI</name>
<dbReference type="EMBL" id="JXTC01000014">
    <property type="protein sequence ID" value="POO00259.1"/>
    <property type="molecule type" value="Genomic_DNA"/>
</dbReference>
<sequence length="81" mass="9224">MERIYHGRSPYYKEISYSPQDVINYFHLVSDLVDKDGKKLGVSSGYLVHKAAEFISKFGLPPLEAYLFRGVVNADNPIQVM</sequence>
<dbReference type="Proteomes" id="UP000237000">
    <property type="component" value="Unassembled WGS sequence"/>
</dbReference>
<dbReference type="AlphaFoldDB" id="A0A2P5FR80"/>
<gene>
    <name evidence="1" type="ORF">TorRG33x02_040370</name>
</gene>
<comment type="caution">
    <text evidence="1">The sequence shown here is derived from an EMBL/GenBank/DDBJ whole genome shotgun (WGS) entry which is preliminary data.</text>
</comment>
<evidence type="ECO:0000313" key="2">
    <source>
        <dbReference type="Proteomes" id="UP000237000"/>
    </source>
</evidence>